<feature type="domain" description="Tyrosine specific protein phosphatases" evidence="1">
    <location>
        <begin position="1"/>
        <end position="61"/>
    </location>
</feature>
<comment type="caution">
    <text evidence="2">The sequence shown here is derived from an EMBL/GenBank/DDBJ whole genome shotgun (WGS) entry which is preliminary data.</text>
</comment>
<evidence type="ECO:0000313" key="2">
    <source>
        <dbReference type="EMBL" id="MBO1916679.1"/>
    </source>
</evidence>
<dbReference type="InterPro" id="IPR029021">
    <property type="entry name" value="Prot-tyrosine_phosphatase-like"/>
</dbReference>
<dbReference type="AlphaFoldDB" id="A0A939NBJ7"/>
<dbReference type="Proteomes" id="UP000664477">
    <property type="component" value="Unassembled WGS sequence"/>
</dbReference>
<dbReference type="Pfam" id="PF00102">
    <property type="entry name" value="Y_phosphatase"/>
    <property type="match status" value="1"/>
</dbReference>
<dbReference type="InterPro" id="IPR000242">
    <property type="entry name" value="PTP_cat"/>
</dbReference>
<name>A0A939NBJ7_PRORE</name>
<dbReference type="Gene3D" id="3.90.190.10">
    <property type="entry name" value="Protein tyrosine phosphatase superfamily"/>
    <property type="match status" value="1"/>
</dbReference>
<dbReference type="InterPro" id="IPR016130">
    <property type="entry name" value="Tyr_Pase_AS"/>
</dbReference>
<evidence type="ECO:0000313" key="3">
    <source>
        <dbReference type="Proteomes" id="UP000664477"/>
    </source>
</evidence>
<dbReference type="InterPro" id="IPR000387">
    <property type="entry name" value="Tyr_Pase_dom"/>
</dbReference>
<sequence length="83" mass="9347">MRKRQFYEFAGSRAINDKDKLLPVIHCAAGVGRTGQVAAAMQLIKPNNELSVPEIIMDMRKTGCGKMVQKRNNLTNCLNLKHY</sequence>
<accession>A0A939NBJ7</accession>
<dbReference type="PROSITE" id="PS50056">
    <property type="entry name" value="TYR_PHOSPHATASE_2"/>
    <property type="match status" value="1"/>
</dbReference>
<evidence type="ECO:0000259" key="1">
    <source>
        <dbReference type="PROSITE" id="PS50056"/>
    </source>
</evidence>
<reference evidence="2" key="1">
    <citation type="submission" date="2021-03" db="EMBL/GenBank/DDBJ databases">
        <title>Molecular epidemiology and mechanisms of colistin and carbapenem resistance in Enterobacteriaceae from clinical isolates, the environment and porcine samples in Pretoria, South Africa.</title>
        <authorList>
            <person name="Bogoshi D."/>
            <person name="Mbelle N.M."/>
            <person name="Naidoo V."/>
            <person name="Osei Sekyere J."/>
        </authorList>
    </citation>
    <scope>NUCLEOTIDE SEQUENCE</scope>
    <source>
        <strain evidence="2">C052</strain>
    </source>
</reference>
<dbReference type="SUPFAM" id="SSF52799">
    <property type="entry name" value="(Phosphotyrosine protein) phosphatases II"/>
    <property type="match status" value="1"/>
</dbReference>
<protein>
    <recommendedName>
        <fullName evidence="1">Tyrosine specific protein phosphatases domain-containing protein</fullName>
    </recommendedName>
</protein>
<dbReference type="GO" id="GO:0004725">
    <property type="term" value="F:protein tyrosine phosphatase activity"/>
    <property type="evidence" value="ECO:0007669"/>
    <property type="project" value="InterPro"/>
</dbReference>
<dbReference type="PROSITE" id="PS00383">
    <property type="entry name" value="TYR_PHOSPHATASE_1"/>
    <property type="match status" value="1"/>
</dbReference>
<proteinExistence type="predicted"/>
<dbReference type="EMBL" id="JAGETQ010000250">
    <property type="protein sequence ID" value="MBO1916679.1"/>
    <property type="molecule type" value="Genomic_DNA"/>
</dbReference>
<organism evidence="2 3">
    <name type="scientific">Providencia rettgeri</name>
    <dbReference type="NCBI Taxonomy" id="587"/>
    <lineage>
        <taxon>Bacteria</taxon>
        <taxon>Pseudomonadati</taxon>
        <taxon>Pseudomonadota</taxon>
        <taxon>Gammaproteobacteria</taxon>
        <taxon>Enterobacterales</taxon>
        <taxon>Morganellaceae</taxon>
        <taxon>Providencia</taxon>
    </lineage>
</organism>
<gene>
    <name evidence="2" type="ORF">J4727_19775</name>
</gene>